<evidence type="ECO:0000256" key="2">
    <source>
        <dbReference type="ARBA" id="ARBA00022801"/>
    </source>
</evidence>
<dbReference type="SMART" id="SM00332">
    <property type="entry name" value="PP2Cc"/>
    <property type="match status" value="1"/>
</dbReference>
<protein>
    <submittedName>
        <fullName evidence="5">Uncharacterized protein</fullName>
    </submittedName>
</protein>
<dbReference type="Pfam" id="PF00481">
    <property type="entry name" value="PP2C"/>
    <property type="match status" value="1"/>
</dbReference>
<dbReference type="EnsemblMetazoa" id="AALB002246-RA">
    <property type="protein sequence ID" value="AALB002246-PA"/>
    <property type="gene ID" value="AALB002246"/>
</dbReference>
<keyword evidence="3 4" id="KW-0904">Protein phosphatase</keyword>
<dbReference type="CDD" id="cd00143">
    <property type="entry name" value="PP2Cc"/>
    <property type="match status" value="1"/>
</dbReference>
<dbReference type="Proteomes" id="UP000069272">
    <property type="component" value="Chromosome 2R"/>
</dbReference>
<dbReference type="VEuPathDB" id="VectorBase:AALB20_038744"/>
<evidence type="ECO:0000313" key="5">
    <source>
        <dbReference type="EnsemblMetazoa" id="AALB002246-PA"/>
    </source>
</evidence>
<dbReference type="PANTHER" id="PTHR13832:SF818">
    <property type="entry name" value="SD03870P"/>
    <property type="match status" value="1"/>
</dbReference>
<dbReference type="PANTHER" id="PTHR13832">
    <property type="entry name" value="PROTEIN PHOSPHATASE 2C"/>
    <property type="match status" value="1"/>
</dbReference>
<keyword evidence="6" id="KW-1185">Reference proteome</keyword>
<reference evidence="5 6" key="1">
    <citation type="journal article" date="2017" name="G3 (Bethesda)">
        <title>The Physical Genome Mapping of Anopheles albimanus Corrected Scaffold Misassemblies and Identified Interarm Rearrangements in Genus Anopheles.</title>
        <authorList>
            <person name="Artemov G.N."/>
            <person name="Peery A.N."/>
            <person name="Jiang X."/>
            <person name="Tu Z."/>
            <person name="Stegniy V.N."/>
            <person name="Sharakhova M.V."/>
            <person name="Sharakhov I.V."/>
        </authorList>
    </citation>
    <scope>NUCLEOTIDE SEQUENCE [LARGE SCALE GENOMIC DNA]</scope>
    <source>
        <strain evidence="5 6">ALBI9_A</strain>
    </source>
</reference>
<dbReference type="Gene3D" id="3.60.40.10">
    <property type="entry name" value="PPM-type phosphatase domain"/>
    <property type="match status" value="1"/>
</dbReference>
<name>A0A182F6Z0_ANOAL</name>
<evidence type="ECO:0000256" key="1">
    <source>
        <dbReference type="ARBA" id="ARBA00022723"/>
    </source>
</evidence>
<dbReference type="GO" id="GO:0046872">
    <property type="term" value="F:metal ion binding"/>
    <property type="evidence" value="ECO:0007669"/>
    <property type="project" value="UniProtKB-KW"/>
</dbReference>
<dbReference type="InterPro" id="IPR001932">
    <property type="entry name" value="PPM-type_phosphatase-like_dom"/>
</dbReference>
<dbReference type="InterPro" id="IPR015655">
    <property type="entry name" value="PP2C"/>
</dbReference>
<dbReference type="InterPro" id="IPR000222">
    <property type="entry name" value="PP2C_BS"/>
</dbReference>
<comment type="similarity">
    <text evidence="4">Belongs to the PP2C family.</text>
</comment>
<dbReference type="VEuPathDB" id="VectorBase:AALB002246"/>
<keyword evidence="2 4" id="KW-0378">Hydrolase</keyword>
<evidence type="ECO:0000256" key="4">
    <source>
        <dbReference type="RuleBase" id="RU003465"/>
    </source>
</evidence>
<sequence length="497" mass="56210">MDPLEQARLFLDRFQANVNLQDPLPIRVPIYHLKHDEIEPAIVVWTRTYLDQFDCPQCLLTPITRIVVDAVLKRCEENAESCGYVGNDYKPLQFNHEVISRVNATCMELLDNVRLNNLLATMRPQQAMDEPDSVANGAQDSGHMMRPFYVSKDFKNKRRSMEDRHVCLPDFNKLFQTRDTEPTAFYGVYDGHGGQDAASFAASHLHYYIAQSEHYPHDMAQAFQEGFLKTDRLFCGKGEDYYLNSGSTAVVCFHRIASRQVDVAWVGDSQAMIVKRTPGSNLYQQLVHPTHSPNNPHDLMLSMFVDHSQDERERIEALGGAVMFWCGSFRVNGQLAVSRAIGNRQAKPSVSADPGISLNKLTDDDLFLVMASDGLWEACNEYFVSMFVLYALRKFPIRSYVISADDNDDDRWSAAGTLMVVSIRPFSGGGPLALSPVISRFPWHDRDLAKNGWCWMKAHRPPRLQETVASGFDFRSTFRPTVKVEPTNPVGGIATER</sequence>
<dbReference type="PROSITE" id="PS51746">
    <property type="entry name" value="PPM_2"/>
    <property type="match status" value="1"/>
</dbReference>
<dbReference type="GO" id="GO:0004722">
    <property type="term" value="F:protein serine/threonine phosphatase activity"/>
    <property type="evidence" value="ECO:0007669"/>
    <property type="project" value="InterPro"/>
</dbReference>
<organism evidence="5 6">
    <name type="scientific">Anopheles albimanus</name>
    <name type="common">New world malaria mosquito</name>
    <dbReference type="NCBI Taxonomy" id="7167"/>
    <lineage>
        <taxon>Eukaryota</taxon>
        <taxon>Metazoa</taxon>
        <taxon>Ecdysozoa</taxon>
        <taxon>Arthropoda</taxon>
        <taxon>Hexapoda</taxon>
        <taxon>Insecta</taxon>
        <taxon>Pterygota</taxon>
        <taxon>Neoptera</taxon>
        <taxon>Endopterygota</taxon>
        <taxon>Diptera</taxon>
        <taxon>Nematocera</taxon>
        <taxon>Culicoidea</taxon>
        <taxon>Culicidae</taxon>
        <taxon>Anophelinae</taxon>
        <taxon>Anopheles</taxon>
    </lineage>
</organism>
<evidence type="ECO:0000256" key="3">
    <source>
        <dbReference type="ARBA" id="ARBA00022912"/>
    </source>
</evidence>
<evidence type="ECO:0000313" key="6">
    <source>
        <dbReference type="Proteomes" id="UP000069272"/>
    </source>
</evidence>
<dbReference type="PROSITE" id="PS01032">
    <property type="entry name" value="PPM_1"/>
    <property type="match status" value="1"/>
</dbReference>
<accession>A0A182F6Z0</accession>
<dbReference type="STRING" id="7167.A0A182F6Z0"/>
<keyword evidence="1" id="KW-0479">Metal-binding</keyword>
<dbReference type="SUPFAM" id="SSF81606">
    <property type="entry name" value="PP2C-like"/>
    <property type="match status" value="1"/>
</dbReference>
<dbReference type="AlphaFoldDB" id="A0A182F6Z0"/>
<dbReference type="InterPro" id="IPR036457">
    <property type="entry name" value="PPM-type-like_dom_sf"/>
</dbReference>
<proteinExistence type="inferred from homology"/>
<reference evidence="5" key="2">
    <citation type="submission" date="2022-08" db="UniProtKB">
        <authorList>
            <consortium name="EnsemblMetazoa"/>
        </authorList>
    </citation>
    <scope>IDENTIFICATION</scope>
    <source>
        <strain evidence="5">STECLA/ALBI9_A</strain>
    </source>
</reference>